<dbReference type="Proteomes" id="UP000698222">
    <property type="component" value="Unassembled WGS sequence"/>
</dbReference>
<dbReference type="EMBL" id="JAGIOC010000001">
    <property type="protein sequence ID" value="MBP2409060.1"/>
    <property type="molecule type" value="Genomic_DNA"/>
</dbReference>
<dbReference type="Pfam" id="PF01494">
    <property type="entry name" value="FAD_binding_3"/>
    <property type="match status" value="1"/>
</dbReference>
<dbReference type="Gene3D" id="3.30.9.10">
    <property type="entry name" value="D-Amino Acid Oxidase, subunit A, domain 2"/>
    <property type="match status" value="1"/>
</dbReference>
<dbReference type="RefSeq" id="WP_209890429.1">
    <property type="nucleotide sequence ID" value="NZ_BAAAJV010000018.1"/>
</dbReference>
<name>A0ABS4YJT2_9MICO</name>
<accession>A0ABS4YJT2</accession>
<evidence type="ECO:0000313" key="3">
    <source>
        <dbReference type="Proteomes" id="UP000698222"/>
    </source>
</evidence>
<comment type="caution">
    <text evidence="2">The sequence shown here is derived from an EMBL/GenBank/DDBJ whole genome shotgun (WGS) entry which is preliminary data.</text>
</comment>
<proteinExistence type="predicted"/>
<keyword evidence="3" id="KW-1185">Reference proteome</keyword>
<feature type="domain" description="FAD-binding" evidence="1">
    <location>
        <begin position="2"/>
        <end position="334"/>
    </location>
</feature>
<organism evidence="2 3">
    <name type="scientific">Brachybacterium fresconis</name>
    <dbReference type="NCBI Taxonomy" id="173363"/>
    <lineage>
        <taxon>Bacteria</taxon>
        <taxon>Bacillati</taxon>
        <taxon>Actinomycetota</taxon>
        <taxon>Actinomycetes</taxon>
        <taxon>Micrococcales</taxon>
        <taxon>Dermabacteraceae</taxon>
        <taxon>Brachybacterium</taxon>
    </lineage>
</organism>
<evidence type="ECO:0000259" key="1">
    <source>
        <dbReference type="Pfam" id="PF01494"/>
    </source>
</evidence>
<dbReference type="PANTHER" id="PTHR46865">
    <property type="entry name" value="OXIDOREDUCTASE-RELATED"/>
    <property type="match status" value="1"/>
</dbReference>
<dbReference type="InterPro" id="IPR036188">
    <property type="entry name" value="FAD/NAD-bd_sf"/>
</dbReference>
<dbReference type="PANTHER" id="PTHR46865:SF8">
    <property type="entry name" value="POSSIBLE OXIDOREDUCTASE"/>
    <property type="match status" value="1"/>
</dbReference>
<dbReference type="Gene3D" id="3.50.50.60">
    <property type="entry name" value="FAD/NAD(P)-binding domain"/>
    <property type="match status" value="1"/>
</dbReference>
<dbReference type="SUPFAM" id="SSF51905">
    <property type="entry name" value="FAD/NAD(P)-binding domain"/>
    <property type="match status" value="1"/>
</dbReference>
<dbReference type="InterPro" id="IPR002938">
    <property type="entry name" value="FAD-bd"/>
</dbReference>
<dbReference type="InterPro" id="IPR051704">
    <property type="entry name" value="FAD_aromatic-hydroxylase"/>
</dbReference>
<evidence type="ECO:0000313" key="2">
    <source>
        <dbReference type="EMBL" id="MBP2409060.1"/>
    </source>
</evidence>
<dbReference type="PRINTS" id="PR00420">
    <property type="entry name" value="RNGMNOXGNASE"/>
</dbReference>
<protein>
    <submittedName>
        <fullName evidence="2">2-polyprenyl-6-methoxyphenol hydroxylase-like FAD-dependent oxidoreductase</fullName>
    </submittedName>
</protein>
<reference evidence="2 3" key="1">
    <citation type="submission" date="2021-03" db="EMBL/GenBank/DDBJ databases">
        <title>Sequencing the genomes of 1000 actinobacteria strains.</title>
        <authorList>
            <person name="Klenk H.-P."/>
        </authorList>
    </citation>
    <scope>NUCLEOTIDE SEQUENCE [LARGE SCALE GENOMIC DNA]</scope>
    <source>
        <strain evidence="2 3">DSM 14564</strain>
    </source>
</reference>
<sequence length="397" mass="43567">MKALICGAGIAGLALAGRLNHHGWDVTLVERAPGPRRHGYMIDFSGPGFDAVTAMGLEPQLRRLASPVREFRYIDDRGRTTVSLDYEIFVKALEGQIVSIMRPALEELLREALGAGVDLRYGLSVEQIIDDAAVLSDGTVIEVDLIVGADGIHSRIRSQVFGPESDYLRDLGMHTSAFVVEDQEVFEQVRGQFVLTESLDRQLGLYGLGEGRVAAFTVHRTDAERAPDDAREEVRGEFAGLGELADRVLSRCPPSREMYYDQVAQILMPRWTDSRVALVGDAAYAVSLVAGQGASLGIAGAHLLTEMLATGALVPEALAEYERRWRPVATGIQDAARDRVIEVFLPRSTRTLLLRRWGFRAMKLPGLHRVMTGSLFPKGSRSITELSDLGRAQLRST</sequence>
<gene>
    <name evidence="2" type="ORF">JOF44_001963</name>
</gene>